<feature type="domain" description="EamA" evidence="2">
    <location>
        <begin position="13"/>
        <end position="135"/>
    </location>
</feature>
<keyword evidence="1" id="KW-0812">Transmembrane</keyword>
<evidence type="ECO:0000313" key="4">
    <source>
        <dbReference type="Proteomes" id="UP000470772"/>
    </source>
</evidence>
<dbReference type="OrthoDB" id="42541at2157"/>
<dbReference type="InterPro" id="IPR037185">
    <property type="entry name" value="EmrE-like"/>
</dbReference>
<evidence type="ECO:0000256" key="1">
    <source>
        <dbReference type="SAM" id="Phobius"/>
    </source>
</evidence>
<dbReference type="AlphaFoldDB" id="A0A6A9QLD4"/>
<dbReference type="SUPFAM" id="SSF103481">
    <property type="entry name" value="Multidrug resistance efflux transporter EmrE"/>
    <property type="match status" value="2"/>
</dbReference>
<proteinExistence type="predicted"/>
<gene>
    <name evidence="3" type="ORF">GC250_06560</name>
</gene>
<feature type="transmembrane region" description="Helical" evidence="1">
    <location>
        <begin position="141"/>
        <end position="160"/>
    </location>
</feature>
<feature type="transmembrane region" description="Helical" evidence="1">
    <location>
        <begin position="205"/>
        <end position="223"/>
    </location>
</feature>
<dbReference type="EMBL" id="WGGD01000005">
    <property type="protein sequence ID" value="MUN29100.1"/>
    <property type="molecule type" value="Genomic_DNA"/>
</dbReference>
<feature type="transmembrane region" description="Helical" evidence="1">
    <location>
        <begin position="180"/>
        <end position="199"/>
    </location>
</feature>
<keyword evidence="1" id="KW-0472">Membrane</keyword>
<dbReference type="InterPro" id="IPR000620">
    <property type="entry name" value="EamA_dom"/>
</dbReference>
<feature type="transmembrane region" description="Helical" evidence="1">
    <location>
        <begin position="68"/>
        <end position="85"/>
    </location>
</feature>
<keyword evidence="4" id="KW-1185">Reference proteome</keyword>
<dbReference type="RefSeq" id="WP_054839272.1">
    <property type="nucleotide sequence ID" value="NZ_BBBY01000064.1"/>
</dbReference>
<comment type="caution">
    <text evidence="3">The sequence shown here is derived from an EMBL/GenBank/DDBJ whole genome shotgun (WGS) entry which is preliminary data.</text>
</comment>
<keyword evidence="1" id="KW-1133">Transmembrane helix</keyword>
<dbReference type="Proteomes" id="UP000470772">
    <property type="component" value="Unassembled WGS sequence"/>
</dbReference>
<name>A0A6A9QLD4_SULME</name>
<feature type="transmembrane region" description="Helical" evidence="1">
    <location>
        <begin position="230"/>
        <end position="251"/>
    </location>
</feature>
<feature type="transmembrane region" description="Helical" evidence="1">
    <location>
        <begin position="91"/>
        <end position="111"/>
    </location>
</feature>
<accession>A0A6A9QLD4</accession>
<reference evidence="3 4" key="1">
    <citation type="submission" date="2019-10" db="EMBL/GenBank/DDBJ databases">
        <title>Sequencing and Assembly of Multiple Reported Metal-Biooxidizing Members of the Extremely Thermoacidophilic Archaeal Family Sulfolobaceae.</title>
        <authorList>
            <person name="Counts J.A."/>
            <person name="Kelly R.M."/>
        </authorList>
    </citation>
    <scope>NUCLEOTIDE SEQUENCE [LARGE SCALE GENOMIC DNA]</scope>
    <source>
        <strain evidence="3 4">DSM 6482</strain>
    </source>
</reference>
<dbReference type="Gene3D" id="1.10.3730.20">
    <property type="match status" value="1"/>
</dbReference>
<feature type="transmembrane region" description="Helical" evidence="1">
    <location>
        <begin position="257"/>
        <end position="274"/>
    </location>
</feature>
<evidence type="ECO:0000259" key="2">
    <source>
        <dbReference type="Pfam" id="PF00892"/>
    </source>
</evidence>
<evidence type="ECO:0000313" key="3">
    <source>
        <dbReference type="EMBL" id="MUN29100.1"/>
    </source>
</evidence>
<dbReference type="Pfam" id="PF00892">
    <property type="entry name" value="EamA"/>
    <property type="match status" value="2"/>
</dbReference>
<feature type="transmembrane region" description="Helical" evidence="1">
    <location>
        <begin position="37"/>
        <end position="56"/>
    </location>
</feature>
<sequence length="275" mass="29963">MGRSTLNKGVPDLLIASLIWGTIGIITEIGYEYGANSFASVLVRSVVASIFSLLVVGKNSLSPTKENLIMGGISTAFYEVYVFTIERIGAPLSAVFLYTAPMFVVVLSKVFTNDRITLNKAIASIMVFAGVYLIYLSNVTFLDLSLGIASGFTYALLILFSRFMQNKGISDIGIISSQSIWGLPMTLVISFLFSPIISVSSTLTGLYLGLVATVIAYIFFYRGMRKTDSIIASIVTSMEPVFTVILSWLILNEVLTPLQILGFIVIMMSSFIALR</sequence>
<organism evidence="3 4">
    <name type="scientific">Sulfuracidifex metallicus DSM 6482 = JCM 9184</name>
    <dbReference type="NCBI Taxonomy" id="523847"/>
    <lineage>
        <taxon>Archaea</taxon>
        <taxon>Thermoproteota</taxon>
        <taxon>Thermoprotei</taxon>
        <taxon>Sulfolobales</taxon>
        <taxon>Sulfolobaceae</taxon>
        <taxon>Sulfuracidifex</taxon>
    </lineage>
</organism>
<feature type="transmembrane region" description="Helical" evidence="1">
    <location>
        <begin position="118"/>
        <end position="135"/>
    </location>
</feature>
<dbReference type="PANTHER" id="PTHR22911:SF79">
    <property type="entry name" value="MOBA-LIKE NTP TRANSFERASE DOMAIN-CONTAINING PROTEIN"/>
    <property type="match status" value="1"/>
</dbReference>
<dbReference type="GO" id="GO:0016020">
    <property type="term" value="C:membrane"/>
    <property type="evidence" value="ECO:0007669"/>
    <property type="project" value="InterPro"/>
</dbReference>
<feature type="transmembrane region" description="Helical" evidence="1">
    <location>
        <begin position="12"/>
        <end position="31"/>
    </location>
</feature>
<feature type="domain" description="EamA" evidence="2">
    <location>
        <begin position="145"/>
        <end position="273"/>
    </location>
</feature>
<protein>
    <submittedName>
        <fullName evidence="3">EamA family transporter</fullName>
    </submittedName>
</protein>
<dbReference type="PANTHER" id="PTHR22911">
    <property type="entry name" value="ACYL-MALONYL CONDENSING ENZYME-RELATED"/>
    <property type="match status" value="1"/>
</dbReference>